<protein>
    <submittedName>
        <fullName evidence="1">Uncharacterized protein</fullName>
    </submittedName>
</protein>
<evidence type="ECO:0000313" key="1">
    <source>
        <dbReference type="EMBL" id="KKN11611.1"/>
    </source>
</evidence>
<accession>A0A0F9QEE4</accession>
<organism evidence="1">
    <name type="scientific">marine sediment metagenome</name>
    <dbReference type="NCBI Taxonomy" id="412755"/>
    <lineage>
        <taxon>unclassified sequences</taxon>
        <taxon>metagenomes</taxon>
        <taxon>ecological metagenomes</taxon>
    </lineage>
</organism>
<proteinExistence type="predicted"/>
<dbReference type="AlphaFoldDB" id="A0A0F9QEE4"/>
<sequence>MTLNYSLGGVGDDAYARWYVTGATPVIYDGLFRQTIKLTAQGGGLWDVEIPYGPIEKSEFSLSFDTTGESAHITQAKDHIQTHTPTGVITDPPHEGAIGVIENGQVDGTDIIVPQFRWTERRELPIAYASFTYAKILTGVTGKVNLNPFRNFAAGEVRFDGAQGGASNKDPDKCSLTFHFTQSDDTPNAMPSFKNGILKRGWEYLWVEYERDTKAVDLVTKPKWVHVERVYDAIDFGVLGIGV</sequence>
<comment type="caution">
    <text evidence="1">The sequence shown here is derived from an EMBL/GenBank/DDBJ whole genome shotgun (WGS) entry which is preliminary data.</text>
</comment>
<reference evidence="1" key="1">
    <citation type="journal article" date="2015" name="Nature">
        <title>Complex archaea that bridge the gap between prokaryotes and eukaryotes.</title>
        <authorList>
            <person name="Spang A."/>
            <person name="Saw J.H."/>
            <person name="Jorgensen S.L."/>
            <person name="Zaremba-Niedzwiedzka K."/>
            <person name="Martijn J."/>
            <person name="Lind A.E."/>
            <person name="van Eijk R."/>
            <person name="Schleper C."/>
            <person name="Guy L."/>
            <person name="Ettema T.J."/>
        </authorList>
    </citation>
    <scope>NUCLEOTIDE SEQUENCE</scope>
</reference>
<name>A0A0F9QEE4_9ZZZZ</name>
<gene>
    <name evidence="1" type="ORF">LCGC14_1024710</name>
</gene>
<dbReference type="EMBL" id="LAZR01004117">
    <property type="protein sequence ID" value="KKN11611.1"/>
    <property type="molecule type" value="Genomic_DNA"/>
</dbReference>